<evidence type="ECO:0000256" key="12">
    <source>
        <dbReference type="ARBA" id="ARBA00022840"/>
    </source>
</evidence>
<dbReference type="EC" id="2.7.13.3" evidence="5"/>
<evidence type="ECO:0000256" key="17">
    <source>
        <dbReference type="ARBA" id="ARBA00023026"/>
    </source>
</evidence>
<evidence type="ECO:0000256" key="16">
    <source>
        <dbReference type="ARBA" id="ARBA00023016"/>
    </source>
</evidence>
<dbReference type="InterPro" id="IPR050980">
    <property type="entry name" value="2C_sensor_his_kinase"/>
</dbReference>
<dbReference type="OrthoDB" id="9809766at2"/>
<evidence type="ECO:0000256" key="4">
    <source>
        <dbReference type="ARBA" id="ARBA00004651"/>
    </source>
</evidence>
<dbReference type="GO" id="GO:0005524">
    <property type="term" value="F:ATP binding"/>
    <property type="evidence" value="ECO:0007669"/>
    <property type="project" value="UniProtKB-KW"/>
</dbReference>
<dbReference type="SMART" id="SM00387">
    <property type="entry name" value="HATPase_c"/>
    <property type="match status" value="1"/>
</dbReference>
<dbReference type="Proteomes" id="UP000285530">
    <property type="component" value="Unassembled WGS sequence"/>
</dbReference>
<dbReference type="Gene3D" id="3.30.565.10">
    <property type="entry name" value="Histidine kinase-like ATPase, C-terminal domain"/>
    <property type="match status" value="1"/>
</dbReference>
<keyword evidence="8" id="KW-0808">Transferase</keyword>
<dbReference type="PROSITE" id="PS50109">
    <property type="entry name" value="HIS_KIN"/>
    <property type="match status" value="1"/>
</dbReference>
<comment type="caution">
    <text evidence="23">The sequence shown here is derived from an EMBL/GenBank/DDBJ whole genome shotgun (WGS) entry which is preliminary data.</text>
</comment>
<comment type="catalytic activity">
    <reaction evidence="1">
        <text>ATP + protein L-histidine = ADP + protein N-phospho-L-histidine.</text>
        <dbReference type="EC" id="2.7.13.3"/>
    </reaction>
</comment>
<dbReference type="InterPro" id="IPR004358">
    <property type="entry name" value="Sig_transdc_His_kin-like_C"/>
</dbReference>
<evidence type="ECO:0000256" key="3">
    <source>
        <dbReference type="ARBA" id="ARBA00001946"/>
    </source>
</evidence>
<keyword evidence="13" id="KW-0460">Magnesium</keyword>
<evidence type="ECO:0000256" key="15">
    <source>
        <dbReference type="ARBA" id="ARBA00023012"/>
    </source>
</evidence>
<gene>
    <name evidence="23" type="ORF">D3P06_14450</name>
</gene>
<dbReference type="Pfam" id="PF00672">
    <property type="entry name" value="HAMP"/>
    <property type="match status" value="1"/>
</dbReference>
<dbReference type="SUPFAM" id="SSF55874">
    <property type="entry name" value="ATPase domain of HSP90 chaperone/DNA topoisomerase II/histidine kinase"/>
    <property type="match status" value="1"/>
</dbReference>
<evidence type="ECO:0000256" key="7">
    <source>
        <dbReference type="ARBA" id="ARBA00022553"/>
    </source>
</evidence>
<evidence type="ECO:0000256" key="5">
    <source>
        <dbReference type="ARBA" id="ARBA00012438"/>
    </source>
</evidence>
<evidence type="ECO:0000313" key="23">
    <source>
        <dbReference type="EMBL" id="RJK99494.1"/>
    </source>
</evidence>
<evidence type="ECO:0000256" key="18">
    <source>
        <dbReference type="ARBA" id="ARBA00023211"/>
    </source>
</evidence>
<dbReference type="Pfam" id="PF00512">
    <property type="entry name" value="HisKA"/>
    <property type="match status" value="1"/>
</dbReference>
<sequence length="549" mass="58922">MTPTRSRRRRSSYVRRLQLAFGALAGLALLMAVLGWHILREAEHRVLRGRIASDVYTSLLLFAEAKAELRNWSYRRVLDQPATAEARDALIDALQGHLGDYAALADLARARDAGRNKPAIEAEARDRILTVLAAVVDRLDAQTGALLPASPLAEGVAIRRIDRQFDSLAEADLPALLDEGLRAERAALDLERLRADEGLADARQLFLAAAGTGAVGSLALALLLVLRLRQPLRRLETGLAAFAAGDFGHRFGGFRDREFVQLGRQLNAMATEVVQNRQRDDEFRSQLEGAVQARTSDLRRALAELAASERARQQLVADIGHELRTPVTVIRGEAQVALRAADADAPRAALGRIVDVTRQMGRLIEDLLVFVRRPDDGMRVDPRPVGLADALDRALGGARSQGAARGVTVAMGAVPAGIRVMADPDRLQQILAALLDNALRYSHPGGAVSVDVATDGGRVRIALRDQGIGITPRDMDHVFTRGWRGRAARRHRPDGLGLGLAIARDLARAQGGGLDLGPNDPRGVVAVLALPLAPDPGAPDPVSSDPGAA</sequence>
<dbReference type="GO" id="GO:0000155">
    <property type="term" value="F:phosphorelay sensor kinase activity"/>
    <property type="evidence" value="ECO:0007669"/>
    <property type="project" value="InterPro"/>
</dbReference>
<dbReference type="GO" id="GO:0004721">
    <property type="term" value="F:phosphoprotein phosphatase activity"/>
    <property type="evidence" value="ECO:0007669"/>
    <property type="project" value="UniProtKB-KW"/>
</dbReference>
<keyword evidence="18" id="KW-0464">Manganese</keyword>
<keyword evidence="10 23" id="KW-0418">Kinase</keyword>
<evidence type="ECO:0000256" key="10">
    <source>
        <dbReference type="ARBA" id="ARBA00022777"/>
    </source>
</evidence>
<evidence type="ECO:0000256" key="13">
    <source>
        <dbReference type="ARBA" id="ARBA00022842"/>
    </source>
</evidence>
<keyword evidence="16" id="KW-0346">Stress response</keyword>
<dbReference type="InterPro" id="IPR003660">
    <property type="entry name" value="HAMP_dom"/>
</dbReference>
<keyword evidence="14" id="KW-0904">Protein phosphatase</keyword>
<dbReference type="InterPro" id="IPR003661">
    <property type="entry name" value="HisK_dim/P_dom"/>
</dbReference>
<keyword evidence="15" id="KW-0902">Two-component regulatory system</keyword>
<reference evidence="23 24" key="1">
    <citation type="submission" date="2018-09" db="EMBL/GenBank/DDBJ databases">
        <title>Paracoccus onubensis nov. sp. a moderate halophilic bacterium isolated from Gruta de las Maravillas (Aracena, Spain).</title>
        <authorList>
            <person name="Jurado V."/>
            <person name="Gutierrez-Patricio S."/>
            <person name="Gonzalez-Pimentel J.L."/>
            <person name="Laiz L."/>
            <person name="Saiz-Jimenez C."/>
        </authorList>
    </citation>
    <scope>NUCLEOTIDE SEQUENCE [LARGE SCALE GENOMIC DNA]</scope>
    <source>
        <strain evidence="23 24">DSM 19484</strain>
    </source>
</reference>
<feature type="domain" description="Histidine kinase" evidence="21">
    <location>
        <begin position="318"/>
        <end position="534"/>
    </location>
</feature>
<dbReference type="Pfam" id="PF02518">
    <property type="entry name" value="HATPase_c"/>
    <property type="match status" value="1"/>
</dbReference>
<evidence type="ECO:0000256" key="11">
    <source>
        <dbReference type="ARBA" id="ARBA00022801"/>
    </source>
</evidence>
<dbReference type="EMBL" id="QZEV01000092">
    <property type="protein sequence ID" value="RJK99494.1"/>
    <property type="molecule type" value="Genomic_DNA"/>
</dbReference>
<evidence type="ECO:0000259" key="21">
    <source>
        <dbReference type="PROSITE" id="PS50109"/>
    </source>
</evidence>
<dbReference type="AlphaFoldDB" id="A0A418ZRR9"/>
<evidence type="ECO:0000256" key="2">
    <source>
        <dbReference type="ARBA" id="ARBA00001936"/>
    </source>
</evidence>
<keyword evidence="12" id="KW-0067">ATP-binding</keyword>
<keyword evidence="9" id="KW-0547">Nucleotide-binding</keyword>
<feature type="domain" description="HAMP" evidence="22">
    <location>
        <begin position="226"/>
        <end position="278"/>
    </location>
</feature>
<keyword evidence="6" id="KW-1003">Cell membrane</keyword>
<dbReference type="PANTHER" id="PTHR44936">
    <property type="entry name" value="SENSOR PROTEIN CREC"/>
    <property type="match status" value="1"/>
</dbReference>
<dbReference type="PROSITE" id="PS50885">
    <property type="entry name" value="HAMP"/>
    <property type="match status" value="1"/>
</dbReference>
<name>A0A418ZRR9_9RHOB</name>
<evidence type="ECO:0000256" key="19">
    <source>
        <dbReference type="ARBA" id="ARBA00040454"/>
    </source>
</evidence>
<dbReference type="Gene3D" id="6.10.340.10">
    <property type="match status" value="1"/>
</dbReference>
<evidence type="ECO:0000256" key="9">
    <source>
        <dbReference type="ARBA" id="ARBA00022741"/>
    </source>
</evidence>
<evidence type="ECO:0000256" key="6">
    <source>
        <dbReference type="ARBA" id="ARBA00022475"/>
    </source>
</evidence>
<comment type="subcellular location">
    <subcellularLocation>
        <location evidence="4">Cell membrane</location>
        <topology evidence="4">Multi-pass membrane protein</topology>
    </subcellularLocation>
</comment>
<dbReference type="InterPro" id="IPR003594">
    <property type="entry name" value="HATPase_dom"/>
</dbReference>
<dbReference type="Gene3D" id="1.10.287.130">
    <property type="match status" value="1"/>
</dbReference>
<keyword evidence="17" id="KW-0843">Virulence</keyword>
<accession>A0A418ZRR9</accession>
<keyword evidence="7" id="KW-0597">Phosphoprotein</keyword>
<dbReference type="InterPro" id="IPR036097">
    <property type="entry name" value="HisK_dim/P_sf"/>
</dbReference>
<evidence type="ECO:0000256" key="8">
    <source>
        <dbReference type="ARBA" id="ARBA00022679"/>
    </source>
</evidence>
<organism evidence="23 24">
    <name type="scientific">Paracoccus aestuarii</name>
    <dbReference type="NCBI Taxonomy" id="453842"/>
    <lineage>
        <taxon>Bacteria</taxon>
        <taxon>Pseudomonadati</taxon>
        <taxon>Pseudomonadota</taxon>
        <taxon>Alphaproteobacteria</taxon>
        <taxon>Rhodobacterales</taxon>
        <taxon>Paracoccaceae</taxon>
        <taxon>Paracoccus</taxon>
    </lineage>
</organism>
<evidence type="ECO:0000259" key="22">
    <source>
        <dbReference type="PROSITE" id="PS50885"/>
    </source>
</evidence>
<dbReference type="PRINTS" id="PR00344">
    <property type="entry name" value="BCTRLSENSOR"/>
</dbReference>
<dbReference type="PANTHER" id="PTHR44936:SF9">
    <property type="entry name" value="SENSOR PROTEIN CREC"/>
    <property type="match status" value="1"/>
</dbReference>
<dbReference type="RefSeq" id="WP_119887220.1">
    <property type="nucleotide sequence ID" value="NZ_CP067171.1"/>
</dbReference>
<dbReference type="CDD" id="cd00082">
    <property type="entry name" value="HisKA"/>
    <property type="match status" value="1"/>
</dbReference>
<dbReference type="InterPro" id="IPR005467">
    <property type="entry name" value="His_kinase_dom"/>
</dbReference>
<comment type="cofactor">
    <cofactor evidence="3">
        <name>Mg(2+)</name>
        <dbReference type="ChEBI" id="CHEBI:18420"/>
    </cofactor>
</comment>
<keyword evidence="24" id="KW-1185">Reference proteome</keyword>
<protein>
    <recommendedName>
        <fullName evidence="19">Signal transduction histidine-protein kinase/phosphatase MprB</fullName>
        <ecNumber evidence="5">2.7.13.3</ecNumber>
    </recommendedName>
    <alternativeName>
        <fullName evidence="20">Mycobacterial persistence regulator B</fullName>
    </alternativeName>
</protein>
<evidence type="ECO:0000313" key="24">
    <source>
        <dbReference type="Proteomes" id="UP000285530"/>
    </source>
</evidence>
<keyword evidence="6" id="KW-0472">Membrane</keyword>
<evidence type="ECO:0000256" key="1">
    <source>
        <dbReference type="ARBA" id="ARBA00000085"/>
    </source>
</evidence>
<proteinExistence type="predicted"/>
<dbReference type="SMART" id="SM00388">
    <property type="entry name" value="HisKA"/>
    <property type="match status" value="1"/>
</dbReference>
<dbReference type="GO" id="GO:0005886">
    <property type="term" value="C:plasma membrane"/>
    <property type="evidence" value="ECO:0007669"/>
    <property type="project" value="UniProtKB-SubCell"/>
</dbReference>
<comment type="cofactor">
    <cofactor evidence="2">
        <name>Mn(2+)</name>
        <dbReference type="ChEBI" id="CHEBI:29035"/>
    </cofactor>
</comment>
<dbReference type="SUPFAM" id="SSF47384">
    <property type="entry name" value="Homodimeric domain of signal transducing histidine kinase"/>
    <property type="match status" value="1"/>
</dbReference>
<dbReference type="InterPro" id="IPR036890">
    <property type="entry name" value="HATPase_C_sf"/>
</dbReference>
<evidence type="ECO:0000256" key="14">
    <source>
        <dbReference type="ARBA" id="ARBA00022912"/>
    </source>
</evidence>
<evidence type="ECO:0000256" key="20">
    <source>
        <dbReference type="ARBA" id="ARBA00041776"/>
    </source>
</evidence>
<keyword evidence="11" id="KW-0378">Hydrolase</keyword>